<dbReference type="InterPro" id="IPR023828">
    <property type="entry name" value="Peptidase_S8_Ser-AS"/>
</dbReference>
<dbReference type="Pfam" id="PF00082">
    <property type="entry name" value="Peptidase_S8"/>
    <property type="match status" value="1"/>
</dbReference>
<dbReference type="PROSITE" id="PS00137">
    <property type="entry name" value="SUBTILASE_HIS"/>
    <property type="match status" value="1"/>
</dbReference>
<accession>A0A1G2R3H3</accession>
<dbReference type="Gene3D" id="3.40.50.200">
    <property type="entry name" value="Peptidase S8/S53 domain"/>
    <property type="match status" value="1"/>
</dbReference>
<keyword evidence="4 6" id="KW-0720">Serine protease</keyword>
<proteinExistence type="inferred from homology"/>
<feature type="domain" description="Peptidase S8/S53" evidence="8">
    <location>
        <begin position="170"/>
        <end position="451"/>
    </location>
</feature>
<dbReference type="PANTHER" id="PTHR43806">
    <property type="entry name" value="PEPTIDASE S8"/>
    <property type="match status" value="1"/>
</dbReference>
<dbReference type="InterPro" id="IPR015500">
    <property type="entry name" value="Peptidase_S8_subtilisin-rel"/>
</dbReference>
<dbReference type="Proteomes" id="UP000179258">
    <property type="component" value="Unassembled WGS sequence"/>
</dbReference>
<dbReference type="PANTHER" id="PTHR43806:SF65">
    <property type="entry name" value="SERINE PROTEASE APRX"/>
    <property type="match status" value="1"/>
</dbReference>
<evidence type="ECO:0000256" key="4">
    <source>
        <dbReference type="ARBA" id="ARBA00022825"/>
    </source>
</evidence>
<comment type="caution">
    <text evidence="9">The sequence shown here is derived from an EMBL/GenBank/DDBJ whole genome shotgun (WGS) entry which is preliminary data.</text>
</comment>
<dbReference type="PROSITE" id="PS00136">
    <property type="entry name" value="SUBTILASE_ASP"/>
    <property type="match status" value="1"/>
</dbReference>
<dbReference type="InterPro" id="IPR023827">
    <property type="entry name" value="Peptidase_S8_Asp-AS"/>
</dbReference>
<evidence type="ECO:0000256" key="1">
    <source>
        <dbReference type="ARBA" id="ARBA00011073"/>
    </source>
</evidence>
<name>A0A1G2R3H3_9BACT</name>
<dbReference type="EMBL" id="MHTX01000041">
    <property type="protein sequence ID" value="OHA67400.1"/>
    <property type="molecule type" value="Genomic_DNA"/>
</dbReference>
<dbReference type="PROSITE" id="PS00138">
    <property type="entry name" value="SUBTILASE_SER"/>
    <property type="match status" value="1"/>
</dbReference>
<dbReference type="SUPFAM" id="SSF89260">
    <property type="entry name" value="Collagen-binding domain"/>
    <property type="match status" value="1"/>
</dbReference>
<dbReference type="Gene3D" id="2.60.120.380">
    <property type="match status" value="1"/>
</dbReference>
<evidence type="ECO:0000256" key="5">
    <source>
        <dbReference type="PIRSR" id="PIRSR615500-1"/>
    </source>
</evidence>
<dbReference type="CDD" id="cd07487">
    <property type="entry name" value="Peptidases_S8_1"/>
    <property type="match status" value="1"/>
</dbReference>
<dbReference type="InterPro" id="IPR036852">
    <property type="entry name" value="Peptidase_S8/S53_dom_sf"/>
</dbReference>
<feature type="active site" description="Charge relay system" evidence="5 6">
    <location>
        <position position="403"/>
    </location>
</feature>
<dbReference type="PRINTS" id="PR00723">
    <property type="entry name" value="SUBTILISIN"/>
</dbReference>
<dbReference type="InterPro" id="IPR022398">
    <property type="entry name" value="Peptidase_S8_His-AS"/>
</dbReference>
<evidence type="ECO:0000256" key="3">
    <source>
        <dbReference type="ARBA" id="ARBA00022801"/>
    </source>
</evidence>
<evidence type="ECO:0000256" key="7">
    <source>
        <dbReference type="RuleBase" id="RU003355"/>
    </source>
</evidence>
<keyword evidence="3 6" id="KW-0378">Hydrolase</keyword>
<evidence type="ECO:0000256" key="6">
    <source>
        <dbReference type="PROSITE-ProRule" id="PRU01240"/>
    </source>
</evidence>
<feature type="active site" description="Charge relay system" evidence="5 6">
    <location>
        <position position="178"/>
    </location>
</feature>
<dbReference type="PROSITE" id="PS51892">
    <property type="entry name" value="SUBTILASE"/>
    <property type="match status" value="1"/>
</dbReference>
<feature type="active site" description="Charge relay system" evidence="5 6">
    <location>
        <position position="216"/>
    </location>
</feature>
<keyword evidence="2 6" id="KW-0645">Protease</keyword>
<protein>
    <recommendedName>
        <fullName evidence="8">Peptidase S8/S53 domain-containing protein</fullName>
    </recommendedName>
</protein>
<dbReference type="AlphaFoldDB" id="A0A1G2R3H3"/>
<dbReference type="InterPro" id="IPR050131">
    <property type="entry name" value="Peptidase_S8_subtilisin-like"/>
</dbReference>
<gene>
    <name evidence="9" type="ORF">A3D59_01390</name>
</gene>
<dbReference type="SUPFAM" id="SSF52743">
    <property type="entry name" value="Subtilisin-like"/>
    <property type="match status" value="1"/>
</dbReference>
<dbReference type="GO" id="GO:0006508">
    <property type="term" value="P:proteolysis"/>
    <property type="evidence" value="ECO:0007669"/>
    <property type="project" value="UniProtKB-KW"/>
</dbReference>
<organism evidence="9 10">
    <name type="scientific">Candidatus Wildermuthbacteria bacterium RIFCSPHIGHO2_02_FULL_47_17</name>
    <dbReference type="NCBI Taxonomy" id="1802452"/>
    <lineage>
        <taxon>Bacteria</taxon>
        <taxon>Candidatus Wildermuthiibacteriota</taxon>
    </lineage>
</organism>
<evidence type="ECO:0000313" key="10">
    <source>
        <dbReference type="Proteomes" id="UP000179258"/>
    </source>
</evidence>
<reference evidence="9 10" key="1">
    <citation type="journal article" date="2016" name="Nat. Commun.">
        <title>Thousands of microbial genomes shed light on interconnected biogeochemical processes in an aquifer system.</title>
        <authorList>
            <person name="Anantharaman K."/>
            <person name="Brown C.T."/>
            <person name="Hug L.A."/>
            <person name="Sharon I."/>
            <person name="Castelle C.J."/>
            <person name="Probst A.J."/>
            <person name="Thomas B.C."/>
            <person name="Singh A."/>
            <person name="Wilkins M.J."/>
            <person name="Karaoz U."/>
            <person name="Brodie E.L."/>
            <person name="Williams K.H."/>
            <person name="Hubbard S.S."/>
            <person name="Banfield J.F."/>
        </authorList>
    </citation>
    <scope>NUCLEOTIDE SEQUENCE [LARGE SCALE GENOMIC DNA]</scope>
</reference>
<evidence type="ECO:0000256" key="2">
    <source>
        <dbReference type="ARBA" id="ARBA00022670"/>
    </source>
</evidence>
<evidence type="ECO:0000259" key="8">
    <source>
        <dbReference type="Pfam" id="PF00082"/>
    </source>
</evidence>
<dbReference type="GO" id="GO:0004252">
    <property type="term" value="F:serine-type endopeptidase activity"/>
    <property type="evidence" value="ECO:0007669"/>
    <property type="project" value="UniProtKB-UniRule"/>
</dbReference>
<dbReference type="InterPro" id="IPR000209">
    <property type="entry name" value="Peptidase_S8/S53_dom"/>
</dbReference>
<sequence length="708" mass="74725">MLKISKILILVLIIAGMLSFGLPNQVFQSVAQEAKPLVEEKKLPKIVDKDKNKIFDNLEELLMGQPDEAKFDTILLFEENLSDVLFENIKGKIGDFSIKYQYPSISGIATTLTKGQITALSKIPFLKQIEYDAEVIPFLDKANYWFGTQKARTDFGLDGNMDGSSTYSKNDIVIAVIDTGIDPNHVDLDGGKIIGWKDFATGQINPYDEVLGCGGHGTHVSSIAAGEGQGNSLYKGVAPGAALVGVKVLKRRGQDCVGTTADVNAGVQWVIDNKATYGIEIFNMSVGIAGCSDGTDSTSQIVNNAVDAGLIGVVAAGNEGPKECTIGSPAAAAKAITIGAMADVDPGVATAGLPGRGFYLAYFSSRGPTADGRIKPDISAPGVKITAAKAGTTNGYIEYNGTSMSSPFVAGLAGLMLQASSTLTPLEIKNKIVLTAINWDGAGADIDYGAGRLDGYEAIKSAGGYSGTNITAPAHQYFTGNLTGTGDVDWYDINVTNASYPIAVTLIMSNWISSTNPDFDIALYLSDGTTKLTESINTTRQETVGYQPTTAGMYKLKIYSYTGSGNYFFDQSAGTAIVSISLATDGTTPFGIVSLNTTIDTTPSGTNDIQTIMVDTGPANLDVKTTLFSAGTNNWTLGSTNGDNQVIWEYSKEGTTWNKFLLANTLYSLAASVPQSGTQDVYFRLNMPTTSASSAQYSSIITIVASAP</sequence>
<comment type="similarity">
    <text evidence="1 6 7">Belongs to the peptidase S8 family.</text>
</comment>
<evidence type="ECO:0000313" key="9">
    <source>
        <dbReference type="EMBL" id="OHA67400.1"/>
    </source>
</evidence>